<dbReference type="EMBL" id="CP003876">
    <property type="protein sequence ID" value="AFU05667.1"/>
    <property type="molecule type" value="Genomic_DNA"/>
</dbReference>
<protein>
    <submittedName>
        <fullName evidence="1">Uncharacterized protein</fullName>
    </submittedName>
</protein>
<dbReference type="HOGENOM" id="CLU_2771731_0_0_11"/>
<reference evidence="1 2" key="1">
    <citation type="journal article" date="2012" name="J. Bacteriol.">
        <title>Complete genome sequence of Nocardia brasiliensis HUJEG-1.</title>
        <authorList>
            <person name="Vera-Cabrera L."/>
            <person name="Ortiz-Lopez R."/>
            <person name="Elizondo-Gonzalez R."/>
            <person name="Perez-Maya A.A."/>
            <person name="Ocampo-Candiani J."/>
        </authorList>
    </citation>
    <scope>NUCLEOTIDE SEQUENCE [LARGE SCALE GENOMIC DNA]</scope>
    <source>
        <strain evidence="2">ATCC 700358</strain>
    </source>
</reference>
<proteinExistence type="predicted"/>
<evidence type="ECO:0000313" key="1">
    <source>
        <dbReference type="EMBL" id="AFU05667.1"/>
    </source>
</evidence>
<dbReference type="Proteomes" id="UP000006304">
    <property type="component" value="Chromosome"/>
</dbReference>
<dbReference type="KEGG" id="nbr:O3I_038600"/>
<evidence type="ECO:0000313" key="2">
    <source>
        <dbReference type="Proteomes" id="UP000006304"/>
    </source>
</evidence>
<dbReference type="AlphaFoldDB" id="K0F7F5"/>
<gene>
    <name evidence="1" type="ORF">O3I_038600</name>
</gene>
<name>K0F7F5_NOCB7</name>
<sequence>MAITGLPAASAFVCTVIPHPTPQYEHAVLVVPPASNMLPIMAIADCAGFTARYREVTIHLTSRIRAGEV</sequence>
<organism evidence="1 2">
    <name type="scientific">Nocardia brasiliensis (strain ATCC 700358 / HUJEG-1)</name>
    <dbReference type="NCBI Taxonomy" id="1133849"/>
    <lineage>
        <taxon>Bacteria</taxon>
        <taxon>Bacillati</taxon>
        <taxon>Actinomycetota</taxon>
        <taxon>Actinomycetes</taxon>
        <taxon>Mycobacteriales</taxon>
        <taxon>Nocardiaceae</taxon>
        <taxon>Nocardia</taxon>
    </lineage>
</organism>
<accession>K0F7F5</accession>
<keyword evidence="2" id="KW-1185">Reference proteome</keyword>